<name>A0AAJ5NNF6_STRSA</name>
<dbReference type="AlphaFoldDB" id="A0AAJ5NNF6"/>
<proteinExistence type="predicted"/>
<sequence length="36" mass="4115">MSIIRKVQMYLLLLFFSLNSVLPSQIVFAEQSQNGV</sequence>
<dbReference type="EMBL" id="LR134002">
    <property type="protein sequence ID" value="VDY69804.1"/>
    <property type="molecule type" value="Genomic_DNA"/>
</dbReference>
<evidence type="ECO:0000313" key="1">
    <source>
        <dbReference type="EMBL" id="VDY69804.1"/>
    </source>
</evidence>
<organism evidence="1 2">
    <name type="scientific">Streptococcus sanguinis</name>
    <dbReference type="NCBI Taxonomy" id="1305"/>
    <lineage>
        <taxon>Bacteria</taxon>
        <taxon>Bacillati</taxon>
        <taxon>Bacillota</taxon>
        <taxon>Bacilli</taxon>
        <taxon>Lactobacillales</taxon>
        <taxon>Streptococcaceae</taxon>
        <taxon>Streptococcus</taxon>
    </lineage>
</organism>
<evidence type="ECO:0000313" key="2">
    <source>
        <dbReference type="Proteomes" id="UP000266918"/>
    </source>
</evidence>
<protein>
    <submittedName>
        <fullName evidence="1">Uncharacterized protein</fullName>
    </submittedName>
</protein>
<accession>A0AAJ5NNF6</accession>
<dbReference type="Proteomes" id="UP000266918">
    <property type="component" value="Chromosome"/>
</dbReference>
<gene>
    <name evidence="1" type="ORF">NCTC10904_00230</name>
</gene>
<reference evidence="1 2" key="1">
    <citation type="submission" date="2018-12" db="EMBL/GenBank/DDBJ databases">
        <authorList>
            <consortium name="Pathogen Informatics"/>
        </authorList>
    </citation>
    <scope>NUCLEOTIDE SEQUENCE [LARGE SCALE GENOMIC DNA]</scope>
    <source>
        <strain evidence="2">NCTC 10904</strain>
    </source>
</reference>